<feature type="domain" description="Mur ligase C-terminal" evidence="13">
    <location>
        <begin position="332"/>
        <end position="451"/>
    </location>
</feature>
<keyword evidence="9 10" id="KW-0961">Cell wall biogenesis/degradation</keyword>
<dbReference type="InterPro" id="IPR036615">
    <property type="entry name" value="Mur_ligase_C_dom_sf"/>
</dbReference>
<evidence type="ECO:0000256" key="4">
    <source>
        <dbReference type="ARBA" id="ARBA00022741"/>
    </source>
</evidence>
<evidence type="ECO:0000313" key="15">
    <source>
        <dbReference type="EMBL" id="PTW58812.1"/>
    </source>
</evidence>
<comment type="catalytic activity">
    <reaction evidence="10 11">
        <text>D-alanyl-D-alanine + UDP-N-acetyl-alpha-D-muramoyl-L-alanyl-gamma-D-glutamyl-meso-2,6-diaminopimelate + ATP = UDP-N-acetyl-alpha-D-muramoyl-L-alanyl-gamma-D-glutamyl-meso-2,6-diaminopimeloyl-D-alanyl-D-alanine + ADP + phosphate + H(+)</text>
        <dbReference type="Rhea" id="RHEA:28374"/>
        <dbReference type="ChEBI" id="CHEBI:15378"/>
        <dbReference type="ChEBI" id="CHEBI:30616"/>
        <dbReference type="ChEBI" id="CHEBI:43474"/>
        <dbReference type="ChEBI" id="CHEBI:57822"/>
        <dbReference type="ChEBI" id="CHEBI:61386"/>
        <dbReference type="ChEBI" id="CHEBI:83905"/>
        <dbReference type="ChEBI" id="CHEBI:456216"/>
        <dbReference type="EC" id="6.3.2.10"/>
    </reaction>
</comment>
<evidence type="ECO:0000256" key="11">
    <source>
        <dbReference type="RuleBase" id="RU004136"/>
    </source>
</evidence>
<organism evidence="15 16">
    <name type="scientific">Breoghania corrubedonensis</name>
    <dbReference type="NCBI Taxonomy" id="665038"/>
    <lineage>
        <taxon>Bacteria</taxon>
        <taxon>Pseudomonadati</taxon>
        <taxon>Pseudomonadota</taxon>
        <taxon>Alphaproteobacteria</taxon>
        <taxon>Hyphomicrobiales</taxon>
        <taxon>Stappiaceae</taxon>
        <taxon>Breoghania</taxon>
    </lineage>
</organism>
<evidence type="ECO:0000259" key="12">
    <source>
        <dbReference type="Pfam" id="PF01225"/>
    </source>
</evidence>
<comment type="subcellular location">
    <subcellularLocation>
        <location evidence="10 11">Cytoplasm</location>
    </subcellularLocation>
</comment>
<keyword evidence="5 10" id="KW-0067">ATP-binding</keyword>
<dbReference type="EMBL" id="QAYG01000009">
    <property type="protein sequence ID" value="PTW58812.1"/>
    <property type="molecule type" value="Genomic_DNA"/>
</dbReference>
<comment type="caution">
    <text evidence="15">The sequence shown here is derived from an EMBL/GenBank/DDBJ whole genome shotgun (WGS) entry which is preliminary data.</text>
</comment>
<dbReference type="GO" id="GO:0051301">
    <property type="term" value="P:cell division"/>
    <property type="evidence" value="ECO:0007669"/>
    <property type="project" value="UniProtKB-KW"/>
</dbReference>
<evidence type="ECO:0000259" key="14">
    <source>
        <dbReference type="Pfam" id="PF08245"/>
    </source>
</evidence>
<protein>
    <recommendedName>
        <fullName evidence="10 11">UDP-N-acetylmuramoyl-tripeptide--D-alanyl-D-alanine ligase</fullName>
        <ecNumber evidence="10 11">6.3.2.10</ecNumber>
    </recommendedName>
    <alternativeName>
        <fullName evidence="10">D-alanyl-D-alanine-adding enzyme</fullName>
    </alternativeName>
</protein>
<keyword evidence="1 10" id="KW-0963">Cytoplasm</keyword>
<dbReference type="Pfam" id="PF01225">
    <property type="entry name" value="Mur_ligase"/>
    <property type="match status" value="1"/>
</dbReference>
<dbReference type="InterPro" id="IPR051046">
    <property type="entry name" value="MurCDEF_CellWall_CoF430Synth"/>
</dbReference>
<accession>A0A2T5V4X6</accession>
<dbReference type="InterPro" id="IPR005863">
    <property type="entry name" value="UDP-N-AcMur_synth"/>
</dbReference>
<keyword evidence="2 10" id="KW-0436">Ligase</keyword>
<comment type="function">
    <text evidence="10 11">Involved in cell wall formation. Catalyzes the final step in the synthesis of UDP-N-acetylmuramoyl-pentapeptide, the precursor of murein.</text>
</comment>
<dbReference type="InterPro" id="IPR036565">
    <property type="entry name" value="Mur-like_cat_sf"/>
</dbReference>
<dbReference type="EC" id="6.3.2.10" evidence="10 11"/>
<keyword evidence="3 10" id="KW-0132">Cell division</keyword>
<dbReference type="NCBIfam" id="NF010693">
    <property type="entry name" value="PRK14093.1"/>
    <property type="match status" value="1"/>
</dbReference>
<comment type="similarity">
    <text evidence="10">Belongs to the MurCDEF family. MurF subfamily.</text>
</comment>
<evidence type="ECO:0000256" key="6">
    <source>
        <dbReference type="ARBA" id="ARBA00022960"/>
    </source>
</evidence>
<dbReference type="Pfam" id="PF02875">
    <property type="entry name" value="Mur_ligase_C"/>
    <property type="match status" value="1"/>
</dbReference>
<feature type="domain" description="Mur ligase central" evidence="14">
    <location>
        <begin position="112"/>
        <end position="302"/>
    </location>
</feature>
<dbReference type="InterPro" id="IPR013221">
    <property type="entry name" value="Mur_ligase_cen"/>
</dbReference>
<dbReference type="UniPathway" id="UPA00219"/>
<dbReference type="Pfam" id="PF08245">
    <property type="entry name" value="Mur_ligase_M"/>
    <property type="match status" value="1"/>
</dbReference>
<dbReference type="GO" id="GO:0008360">
    <property type="term" value="P:regulation of cell shape"/>
    <property type="evidence" value="ECO:0007669"/>
    <property type="project" value="UniProtKB-KW"/>
</dbReference>
<dbReference type="RefSeq" id="WP_170122171.1">
    <property type="nucleotide sequence ID" value="NZ_QAYG01000009.1"/>
</dbReference>
<dbReference type="Gene3D" id="3.90.190.20">
    <property type="entry name" value="Mur ligase, C-terminal domain"/>
    <property type="match status" value="1"/>
</dbReference>
<evidence type="ECO:0000256" key="8">
    <source>
        <dbReference type="ARBA" id="ARBA00023306"/>
    </source>
</evidence>
<dbReference type="InterPro" id="IPR004101">
    <property type="entry name" value="Mur_ligase_C"/>
</dbReference>
<dbReference type="Gene3D" id="3.40.1190.10">
    <property type="entry name" value="Mur-like, catalytic domain"/>
    <property type="match status" value="1"/>
</dbReference>
<sequence length="476" mass="50503">MSDVLWRLDDLVEAVSGRIIGDPTTTITGISIDSRSIQPGEAFFAIKGEIRDGHKFVEGALSRGAALAVVAEDRLSELPPEGRYVAVPDVLQALQDLGRAARARTNAKIIAVTGSVGKTSSKEMLRLALAKSGRTHASVASYNNHWGVPLTLARMPANTEYGVFEIGMNHAGEITPLVAMVRPHVAIVTTVAPVHLAQFVSVEDIARAKAEIFTGLEPGGVAVLNASNPQFDLLRFLASVAGVKEIVTFGADRAFDAHVTQVVERSDCSCVSGRVLGEDLTWKIGAPGRHLVDNSLAVLAAVKSAGADLALGALALGEMEAPKGRGERHQLTVRGGTVTLIDESYNANPASMRAAIALLGRAGVERGGRRIAVLGDMLELGERAGELHRELAGPLETARIDLVYCVGRSMRELWEHLPQTRRGEWVETSDELKKDLLAAIRAGDAVMIKGSLGTKMGPLVSALTDAYGAKRTRAAS</sequence>
<dbReference type="GO" id="GO:0009252">
    <property type="term" value="P:peptidoglycan biosynthetic process"/>
    <property type="evidence" value="ECO:0007669"/>
    <property type="project" value="UniProtKB-UniRule"/>
</dbReference>
<reference evidence="15 16" key="1">
    <citation type="submission" date="2018-04" db="EMBL/GenBank/DDBJ databases">
        <title>Genomic Encyclopedia of Archaeal and Bacterial Type Strains, Phase II (KMG-II): from individual species to whole genera.</title>
        <authorList>
            <person name="Goeker M."/>
        </authorList>
    </citation>
    <scope>NUCLEOTIDE SEQUENCE [LARGE SCALE GENOMIC DNA]</scope>
    <source>
        <strain evidence="15 16">DSM 23382</strain>
    </source>
</reference>
<keyword evidence="16" id="KW-1185">Reference proteome</keyword>
<dbReference type="InterPro" id="IPR000713">
    <property type="entry name" value="Mur_ligase_N"/>
</dbReference>
<dbReference type="Proteomes" id="UP000244081">
    <property type="component" value="Unassembled WGS sequence"/>
</dbReference>
<dbReference type="SUPFAM" id="SSF53244">
    <property type="entry name" value="MurD-like peptide ligases, peptide-binding domain"/>
    <property type="match status" value="1"/>
</dbReference>
<dbReference type="InterPro" id="IPR035911">
    <property type="entry name" value="MurE/MurF_N"/>
</dbReference>
<evidence type="ECO:0000256" key="3">
    <source>
        <dbReference type="ARBA" id="ARBA00022618"/>
    </source>
</evidence>
<gene>
    <name evidence="10" type="primary">murF</name>
    <name evidence="15" type="ORF">C8N35_109116</name>
</gene>
<dbReference type="GO" id="GO:0008766">
    <property type="term" value="F:UDP-N-acetylmuramoylalanyl-D-glutamyl-2,6-diaminopimelate-D-alanyl-D-alanine ligase activity"/>
    <property type="evidence" value="ECO:0007669"/>
    <property type="project" value="RHEA"/>
</dbReference>
<dbReference type="GO" id="GO:0047480">
    <property type="term" value="F:UDP-N-acetylmuramoyl-tripeptide-D-alanyl-D-alanine ligase activity"/>
    <property type="evidence" value="ECO:0007669"/>
    <property type="project" value="UniProtKB-UniRule"/>
</dbReference>
<dbReference type="AlphaFoldDB" id="A0A2T5V4X6"/>
<proteinExistence type="inferred from homology"/>
<keyword evidence="4 10" id="KW-0547">Nucleotide-binding</keyword>
<evidence type="ECO:0000313" key="16">
    <source>
        <dbReference type="Proteomes" id="UP000244081"/>
    </source>
</evidence>
<dbReference type="SUPFAM" id="SSF53623">
    <property type="entry name" value="MurD-like peptide ligases, catalytic domain"/>
    <property type="match status" value="1"/>
</dbReference>
<dbReference type="PANTHER" id="PTHR43024:SF1">
    <property type="entry name" value="UDP-N-ACETYLMURAMOYL-TRIPEPTIDE--D-ALANYL-D-ALANINE LIGASE"/>
    <property type="match status" value="1"/>
</dbReference>
<dbReference type="HAMAP" id="MF_02019">
    <property type="entry name" value="MurF"/>
    <property type="match status" value="1"/>
</dbReference>
<evidence type="ECO:0000256" key="9">
    <source>
        <dbReference type="ARBA" id="ARBA00023316"/>
    </source>
</evidence>
<evidence type="ECO:0000256" key="1">
    <source>
        <dbReference type="ARBA" id="ARBA00022490"/>
    </source>
</evidence>
<feature type="binding site" evidence="10">
    <location>
        <begin position="114"/>
        <end position="120"/>
    </location>
    <ligand>
        <name>ATP</name>
        <dbReference type="ChEBI" id="CHEBI:30616"/>
    </ligand>
</feature>
<keyword evidence="6 10" id="KW-0133">Cell shape</keyword>
<feature type="domain" description="Mur ligase N-terminal catalytic" evidence="12">
    <location>
        <begin position="26"/>
        <end position="99"/>
    </location>
</feature>
<dbReference type="PANTHER" id="PTHR43024">
    <property type="entry name" value="UDP-N-ACETYLMURAMOYL-TRIPEPTIDE--D-ALANYL-D-ALANINE LIGASE"/>
    <property type="match status" value="1"/>
</dbReference>
<dbReference type="GO" id="GO:0005524">
    <property type="term" value="F:ATP binding"/>
    <property type="evidence" value="ECO:0007669"/>
    <property type="project" value="UniProtKB-UniRule"/>
</dbReference>
<evidence type="ECO:0000256" key="5">
    <source>
        <dbReference type="ARBA" id="ARBA00022840"/>
    </source>
</evidence>
<evidence type="ECO:0000256" key="2">
    <source>
        <dbReference type="ARBA" id="ARBA00022598"/>
    </source>
</evidence>
<comment type="pathway">
    <text evidence="10 11">Cell wall biogenesis; peptidoglycan biosynthesis.</text>
</comment>
<evidence type="ECO:0000256" key="7">
    <source>
        <dbReference type="ARBA" id="ARBA00022984"/>
    </source>
</evidence>
<dbReference type="SUPFAM" id="SSF63418">
    <property type="entry name" value="MurE/MurF N-terminal domain"/>
    <property type="match status" value="1"/>
</dbReference>
<keyword evidence="7 10" id="KW-0573">Peptidoglycan synthesis</keyword>
<dbReference type="Gene3D" id="3.40.1390.10">
    <property type="entry name" value="MurE/MurF, N-terminal domain"/>
    <property type="match status" value="1"/>
</dbReference>
<name>A0A2T5V4X6_9HYPH</name>
<dbReference type="GO" id="GO:0071555">
    <property type="term" value="P:cell wall organization"/>
    <property type="evidence" value="ECO:0007669"/>
    <property type="project" value="UniProtKB-KW"/>
</dbReference>
<dbReference type="NCBIfam" id="TIGR01143">
    <property type="entry name" value="murF"/>
    <property type="match status" value="1"/>
</dbReference>
<evidence type="ECO:0000259" key="13">
    <source>
        <dbReference type="Pfam" id="PF02875"/>
    </source>
</evidence>
<dbReference type="GO" id="GO:0005737">
    <property type="term" value="C:cytoplasm"/>
    <property type="evidence" value="ECO:0007669"/>
    <property type="project" value="UniProtKB-SubCell"/>
</dbReference>
<evidence type="ECO:0000256" key="10">
    <source>
        <dbReference type="HAMAP-Rule" id="MF_02019"/>
    </source>
</evidence>
<keyword evidence="8 10" id="KW-0131">Cell cycle</keyword>